<dbReference type="InterPro" id="IPR001647">
    <property type="entry name" value="HTH_TetR"/>
</dbReference>
<dbReference type="InterPro" id="IPR050109">
    <property type="entry name" value="HTH-type_TetR-like_transc_reg"/>
</dbReference>
<evidence type="ECO:0000256" key="1">
    <source>
        <dbReference type="ARBA" id="ARBA00002856"/>
    </source>
</evidence>
<accession>A0A7Z7BR53</accession>
<comment type="caution">
    <text evidence="7">The sequence shown here is derived from an EMBL/GenBank/DDBJ whole genome shotgun (WGS) entry which is preliminary data.</text>
</comment>
<dbReference type="Gene3D" id="1.10.10.60">
    <property type="entry name" value="Homeodomain-like"/>
    <property type="match status" value="1"/>
</dbReference>
<proteinExistence type="predicted"/>
<dbReference type="InterPro" id="IPR004111">
    <property type="entry name" value="Repressor_TetR_C"/>
</dbReference>
<protein>
    <submittedName>
        <fullName evidence="7">Transcriptional regulator, TetR family</fullName>
    </submittedName>
</protein>
<dbReference type="SUPFAM" id="SSF46689">
    <property type="entry name" value="Homeodomain-like"/>
    <property type="match status" value="1"/>
</dbReference>
<evidence type="ECO:0000313" key="8">
    <source>
        <dbReference type="Proteomes" id="UP000198917"/>
    </source>
</evidence>
<dbReference type="GeneID" id="1136079"/>
<gene>
    <name evidence="7" type="ORF">SAMN05428983_4266</name>
</gene>
<dbReference type="Pfam" id="PF02909">
    <property type="entry name" value="TetR_C_1"/>
    <property type="match status" value="1"/>
</dbReference>
<dbReference type="InterPro" id="IPR036271">
    <property type="entry name" value="Tet_transcr_reg_TetR-rel_C_sf"/>
</dbReference>
<keyword evidence="3" id="KW-0805">Transcription regulation</keyword>
<keyword evidence="2" id="KW-0678">Repressor</keyword>
<dbReference type="OMA" id="MYALGRF"/>
<evidence type="ECO:0000256" key="3">
    <source>
        <dbReference type="ARBA" id="ARBA00023015"/>
    </source>
</evidence>
<dbReference type="GO" id="GO:0003700">
    <property type="term" value="F:DNA-binding transcription factor activity"/>
    <property type="evidence" value="ECO:0007669"/>
    <property type="project" value="TreeGrafter"/>
</dbReference>
<dbReference type="InterPro" id="IPR023772">
    <property type="entry name" value="DNA-bd_HTH_TetR-type_CS"/>
</dbReference>
<dbReference type="EMBL" id="FNEW01000005">
    <property type="protein sequence ID" value="SDK21407.1"/>
    <property type="molecule type" value="Genomic_DNA"/>
</dbReference>
<dbReference type="PANTHER" id="PTHR30055">
    <property type="entry name" value="HTH-TYPE TRANSCRIPTIONAL REGULATOR RUTR"/>
    <property type="match status" value="1"/>
</dbReference>
<dbReference type="GO" id="GO:0046677">
    <property type="term" value="P:response to antibiotic"/>
    <property type="evidence" value="ECO:0007669"/>
    <property type="project" value="InterPro"/>
</dbReference>
<dbReference type="Proteomes" id="UP000198917">
    <property type="component" value="Unassembled WGS sequence"/>
</dbReference>
<dbReference type="InterPro" id="IPR003012">
    <property type="entry name" value="Tet_transcr_reg_TetR"/>
</dbReference>
<dbReference type="GO" id="GO:0000976">
    <property type="term" value="F:transcription cis-regulatory region binding"/>
    <property type="evidence" value="ECO:0007669"/>
    <property type="project" value="TreeGrafter"/>
</dbReference>
<evidence type="ECO:0000256" key="2">
    <source>
        <dbReference type="ARBA" id="ARBA00022491"/>
    </source>
</evidence>
<dbReference type="PROSITE" id="PS01081">
    <property type="entry name" value="HTH_TETR_1"/>
    <property type="match status" value="1"/>
</dbReference>
<dbReference type="Gene3D" id="1.10.357.10">
    <property type="entry name" value="Tetracycline Repressor, domain 2"/>
    <property type="match status" value="1"/>
</dbReference>
<dbReference type="PROSITE" id="PS50977">
    <property type="entry name" value="HTH_TETR_2"/>
    <property type="match status" value="1"/>
</dbReference>
<evidence type="ECO:0000256" key="6">
    <source>
        <dbReference type="PROSITE-ProRule" id="PRU00335"/>
    </source>
</evidence>
<dbReference type="Pfam" id="PF00440">
    <property type="entry name" value="TetR_N"/>
    <property type="match status" value="1"/>
</dbReference>
<dbReference type="GO" id="GO:0045892">
    <property type="term" value="P:negative regulation of DNA-templated transcription"/>
    <property type="evidence" value="ECO:0007669"/>
    <property type="project" value="InterPro"/>
</dbReference>
<dbReference type="InterPro" id="IPR009057">
    <property type="entry name" value="Homeodomain-like_sf"/>
</dbReference>
<dbReference type="SUPFAM" id="SSF48498">
    <property type="entry name" value="Tetracyclin repressor-like, C-terminal domain"/>
    <property type="match status" value="1"/>
</dbReference>
<name>A0A7Z7BR53_9HYPH</name>
<dbReference type="RefSeq" id="WP_010973638.1">
    <property type="nucleotide sequence ID" value="NZ_CP043963.1"/>
</dbReference>
<keyword evidence="5" id="KW-0804">Transcription</keyword>
<dbReference type="AlphaFoldDB" id="A0A7Z7BR53"/>
<dbReference type="PRINTS" id="PR00400">
    <property type="entry name" value="TETREPRESSOR"/>
</dbReference>
<dbReference type="PANTHER" id="PTHR30055:SF151">
    <property type="entry name" value="TRANSCRIPTIONAL REGULATORY PROTEIN"/>
    <property type="match status" value="1"/>
</dbReference>
<dbReference type="PRINTS" id="PR00455">
    <property type="entry name" value="HTHTETR"/>
</dbReference>
<keyword evidence="4 6" id="KW-0238">DNA-binding</keyword>
<sequence length="215" mass="24261">MAIGRDRIVDEALRLLNEVGIDKLSTRKLAERLGVQQPALYWHFRNKAELLDAINSEMLLRYHCDRLPKPGQDWITFTLANARSIRKTLLTVRDGARLTAGTRPSVAEFADVESVLQLYVETGFSAEEAFGIAICITRYVVGYVLEEQGERERDRMDQHSPNTDIMAELAQFPLLAKALESFPTVGTVNTEAVFESGLSYLLAGMKEKLREKQSR</sequence>
<evidence type="ECO:0000256" key="5">
    <source>
        <dbReference type="ARBA" id="ARBA00023163"/>
    </source>
</evidence>
<evidence type="ECO:0000313" key="7">
    <source>
        <dbReference type="EMBL" id="SDK21407.1"/>
    </source>
</evidence>
<feature type="DNA-binding region" description="H-T-H motif" evidence="6">
    <location>
        <begin position="25"/>
        <end position="44"/>
    </location>
</feature>
<organism evidence="7 8">
    <name type="scientific">Agrobacterium fabrum</name>
    <dbReference type="NCBI Taxonomy" id="1176649"/>
    <lineage>
        <taxon>Bacteria</taxon>
        <taxon>Pseudomonadati</taxon>
        <taxon>Pseudomonadota</taxon>
        <taxon>Alphaproteobacteria</taxon>
        <taxon>Hyphomicrobiales</taxon>
        <taxon>Rhizobiaceae</taxon>
        <taxon>Rhizobium/Agrobacterium group</taxon>
        <taxon>Agrobacterium</taxon>
        <taxon>Agrobacterium tumefaciens complex</taxon>
    </lineage>
</organism>
<evidence type="ECO:0000256" key="4">
    <source>
        <dbReference type="ARBA" id="ARBA00023125"/>
    </source>
</evidence>
<comment type="function">
    <text evidence="1">TetR is the repressor of the tetracycline resistance element; its N-terminal region forms a helix-turn-helix structure and binds DNA. Binding of tetracycline to TetR reduces the repressor affinity for the tetracycline resistance gene (tetA) promoter operator sites.</text>
</comment>
<reference evidence="7 8" key="1">
    <citation type="submission" date="2016-10" db="EMBL/GenBank/DDBJ databases">
        <authorList>
            <person name="Varghese N."/>
            <person name="Submissions S."/>
        </authorList>
    </citation>
    <scope>NUCLEOTIDE SEQUENCE [LARGE SCALE GENOMIC DNA]</scope>
    <source>
        <strain evidence="7 8">PDC82</strain>
    </source>
</reference>